<name>A0A8S4E1M4_PLUXY</name>
<organism evidence="2 3">
    <name type="scientific">Plutella xylostella</name>
    <name type="common">Diamondback moth</name>
    <name type="synonym">Plutella maculipennis</name>
    <dbReference type="NCBI Taxonomy" id="51655"/>
    <lineage>
        <taxon>Eukaryota</taxon>
        <taxon>Metazoa</taxon>
        <taxon>Ecdysozoa</taxon>
        <taxon>Arthropoda</taxon>
        <taxon>Hexapoda</taxon>
        <taxon>Insecta</taxon>
        <taxon>Pterygota</taxon>
        <taxon>Neoptera</taxon>
        <taxon>Endopterygota</taxon>
        <taxon>Lepidoptera</taxon>
        <taxon>Glossata</taxon>
        <taxon>Ditrysia</taxon>
        <taxon>Yponomeutoidea</taxon>
        <taxon>Plutellidae</taxon>
        <taxon>Plutella</taxon>
    </lineage>
</organism>
<comment type="caution">
    <text evidence="2">The sequence shown here is derived from an EMBL/GenBank/DDBJ whole genome shotgun (WGS) entry which is preliminary data.</text>
</comment>
<evidence type="ECO:0000313" key="2">
    <source>
        <dbReference type="EMBL" id="CAG9109360.1"/>
    </source>
</evidence>
<keyword evidence="3" id="KW-1185">Reference proteome</keyword>
<protein>
    <submittedName>
        <fullName evidence="2">(diamondback moth) hypothetical protein</fullName>
    </submittedName>
</protein>
<proteinExistence type="predicted"/>
<dbReference type="EMBL" id="CAJHNJ030000011">
    <property type="protein sequence ID" value="CAG9109360.1"/>
    <property type="molecule type" value="Genomic_DNA"/>
</dbReference>
<accession>A0A8S4E1M4</accession>
<feature type="region of interest" description="Disordered" evidence="1">
    <location>
        <begin position="173"/>
        <end position="196"/>
    </location>
</feature>
<evidence type="ECO:0000256" key="1">
    <source>
        <dbReference type="SAM" id="MobiDB-lite"/>
    </source>
</evidence>
<feature type="compositionally biased region" description="Basic and acidic residues" evidence="1">
    <location>
        <begin position="177"/>
        <end position="196"/>
    </location>
</feature>
<dbReference type="Proteomes" id="UP000653454">
    <property type="component" value="Unassembled WGS sequence"/>
</dbReference>
<gene>
    <name evidence="2" type="ORF">PLXY2_LOCUS4220</name>
</gene>
<dbReference type="AlphaFoldDB" id="A0A8S4E1M4"/>
<sequence>MKHAFTAMKQASTAMKQRPTAMKQTSTAMKELFSKRQARAPEIMNEVSSYRDPLMYNEWPVYTALPRAAPRYVCTSPCPAPPLGMYPIMPHSAPFFPMVCTPPCLMLLLGMYIVCPAPPRGTYPCLPQTDPRFRYPYPSVAREAYGRVVTKAPPNVVRTPDYDEVRTTGLARGARHARQDVMKDSRSRSQSRDVSERDGKLLSRLGVLRPVLGLASWLLG</sequence>
<reference evidence="2" key="1">
    <citation type="submission" date="2020-11" db="EMBL/GenBank/DDBJ databases">
        <authorList>
            <person name="Whiteford S."/>
        </authorList>
    </citation>
    <scope>NUCLEOTIDE SEQUENCE</scope>
</reference>
<evidence type="ECO:0000313" key="3">
    <source>
        <dbReference type="Proteomes" id="UP000653454"/>
    </source>
</evidence>